<evidence type="ECO:0000256" key="1">
    <source>
        <dbReference type="ARBA" id="ARBA00004141"/>
    </source>
</evidence>
<feature type="transmembrane region" description="Helical" evidence="6">
    <location>
        <begin position="195"/>
        <end position="213"/>
    </location>
</feature>
<feature type="region of interest" description="Disordered" evidence="5">
    <location>
        <begin position="260"/>
        <end position="284"/>
    </location>
</feature>
<accession>K1S074</accession>
<feature type="transmembrane region" description="Helical" evidence="6">
    <location>
        <begin position="136"/>
        <end position="156"/>
    </location>
</feature>
<dbReference type="Pfam" id="PF07690">
    <property type="entry name" value="MFS_1"/>
    <property type="match status" value="2"/>
</dbReference>
<dbReference type="InParanoid" id="K1S074"/>
<dbReference type="CDD" id="cd17352">
    <property type="entry name" value="MFS_MCT_SLC16"/>
    <property type="match status" value="1"/>
</dbReference>
<dbReference type="InterPro" id="IPR036259">
    <property type="entry name" value="MFS_trans_sf"/>
</dbReference>
<feature type="transmembrane region" description="Helical" evidence="6">
    <location>
        <begin position="77"/>
        <end position="98"/>
    </location>
</feature>
<dbReference type="HOGENOM" id="CLU_001265_59_2_1"/>
<comment type="subcellular location">
    <subcellularLocation>
        <location evidence="1">Membrane</location>
        <topology evidence="1">Multi-pass membrane protein</topology>
    </subcellularLocation>
</comment>
<dbReference type="InterPro" id="IPR050327">
    <property type="entry name" value="Proton-linked_MCT"/>
</dbReference>
<keyword evidence="4 6" id="KW-0472">Membrane</keyword>
<keyword evidence="2 6" id="KW-0812">Transmembrane</keyword>
<evidence type="ECO:0000256" key="4">
    <source>
        <dbReference type="ARBA" id="ARBA00023136"/>
    </source>
</evidence>
<evidence type="ECO:0000256" key="2">
    <source>
        <dbReference type="ARBA" id="ARBA00022692"/>
    </source>
</evidence>
<protein>
    <submittedName>
        <fullName evidence="7">Monocarboxylate transporter 5</fullName>
    </submittedName>
</protein>
<feature type="transmembrane region" description="Helical" evidence="6">
    <location>
        <begin position="486"/>
        <end position="505"/>
    </location>
</feature>
<feature type="transmembrane region" description="Helical" evidence="6">
    <location>
        <begin position="105"/>
        <end position="124"/>
    </location>
</feature>
<sequence length="563" mass="62091">MSEEENAKSAEKGKKTVKEEPKMSEDEVKTMNLEEIKVFGAATTVQFFIFIGFLKSFGIFFVAYLQKYDATSSDISTVISIQTLVGTITSVFVLAFAVQFLSERTLVMFGAFLTAVSQVGNAFAPNIHVLMFTQGALFGMGSAISQLSVTLILTNYFDKRRGFANSFANVGGSAGGLIWPVLLKKSLDNLGLQNTLLVIAGVFLQVVVCGALLRPLPPKKPRNSTFVTYDISEESEVTTEDESSKQTMNLYEKPKQAHTLPNFKKNGYKPDLKTGRRRTKSENCTNCNENPYLARTASSMQDLQENIQKLYVSPSLQGLGFMPAIKGKETDEEHPPKEEANSDNLNNQWFNLALFKNPLFYIFTISSILISSAAALPVNYIPPFARDFGVSDGDTAILVTVASACDFVSRFCLVFIADSKTLKRHHILAVSMFMNGLACLFAPLYTTFPTLMVYSVVYGVFGQTYFSLFPVVIVDFLGLANLRHGLTTITLTMGISIGVSSVIIGELRDFTGSYLSSFYYMGVSAVIASIILLMEPLGRKMMKKSKDADITEKQTMLNLTEKQ</sequence>
<feature type="transmembrane region" description="Helical" evidence="6">
    <location>
        <begin position="517"/>
        <end position="534"/>
    </location>
</feature>
<evidence type="ECO:0000256" key="5">
    <source>
        <dbReference type="SAM" id="MobiDB-lite"/>
    </source>
</evidence>
<organism evidence="7">
    <name type="scientific">Magallana gigas</name>
    <name type="common">Pacific oyster</name>
    <name type="synonym">Crassostrea gigas</name>
    <dbReference type="NCBI Taxonomy" id="29159"/>
    <lineage>
        <taxon>Eukaryota</taxon>
        <taxon>Metazoa</taxon>
        <taxon>Spiralia</taxon>
        <taxon>Lophotrochozoa</taxon>
        <taxon>Mollusca</taxon>
        <taxon>Bivalvia</taxon>
        <taxon>Autobranchia</taxon>
        <taxon>Pteriomorphia</taxon>
        <taxon>Ostreida</taxon>
        <taxon>Ostreoidea</taxon>
        <taxon>Ostreidae</taxon>
        <taxon>Magallana</taxon>
    </lineage>
</organism>
<feature type="transmembrane region" description="Helical" evidence="6">
    <location>
        <begin position="359"/>
        <end position="376"/>
    </location>
</feature>
<reference evidence="7" key="1">
    <citation type="journal article" date="2012" name="Nature">
        <title>The oyster genome reveals stress adaptation and complexity of shell formation.</title>
        <authorList>
            <person name="Zhang G."/>
            <person name="Fang X."/>
            <person name="Guo X."/>
            <person name="Li L."/>
            <person name="Luo R."/>
            <person name="Xu F."/>
            <person name="Yang P."/>
            <person name="Zhang L."/>
            <person name="Wang X."/>
            <person name="Qi H."/>
            <person name="Xiong Z."/>
            <person name="Que H."/>
            <person name="Xie Y."/>
            <person name="Holland P.W."/>
            <person name="Paps J."/>
            <person name="Zhu Y."/>
            <person name="Wu F."/>
            <person name="Chen Y."/>
            <person name="Wang J."/>
            <person name="Peng C."/>
            <person name="Meng J."/>
            <person name="Yang L."/>
            <person name="Liu J."/>
            <person name="Wen B."/>
            <person name="Zhang N."/>
            <person name="Huang Z."/>
            <person name="Zhu Q."/>
            <person name="Feng Y."/>
            <person name="Mount A."/>
            <person name="Hedgecock D."/>
            <person name="Xu Z."/>
            <person name="Liu Y."/>
            <person name="Domazet-Loso T."/>
            <person name="Du Y."/>
            <person name="Sun X."/>
            <person name="Zhang S."/>
            <person name="Liu B."/>
            <person name="Cheng P."/>
            <person name="Jiang X."/>
            <person name="Li J."/>
            <person name="Fan D."/>
            <person name="Wang W."/>
            <person name="Fu W."/>
            <person name="Wang T."/>
            <person name="Wang B."/>
            <person name="Zhang J."/>
            <person name="Peng Z."/>
            <person name="Li Y."/>
            <person name="Li N."/>
            <person name="Wang J."/>
            <person name="Chen M."/>
            <person name="He Y."/>
            <person name="Tan F."/>
            <person name="Song X."/>
            <person name="Zheng Q."/>
            <person name="Huang R."/>
            <person name="Yang H."/>
            <person name="Du X."/>
            <person name="Chen L."/>
            <person name="Yang M."/>
            <person name="Gaffney P.M."/>
            <person name="Wang S."/>
            <person name="Luo L."/>
            <person name="She Z."/>
            <person name="Ming Y."/>
            <person name="Huang W."/>
            <person name="Zhang S."/>
            <person name="Huang B."/>
            <person name="Zhang Y."/>
            <person name="Qu T."/>
            <person name="Ni P."/>
            <person name="Miao G."/>
            <person name="Wang J."/>
            <person name="Wang Q."/>
            <person name="Steinberg C.E."/>
            <person name="Wang H."/>
            <person name="Li N."/>
            <person name="Qian L."/>
            <person name="Zhang G."/>
            <person name="Li Y."/>
            <person name="Yang H."/>
            <person name="Liu X."/>
            <person name="Wang J."/>
            <person name="Yin Y."/>
            <person name="Wang J."/>
        </authorList>
    </citation>
    <scope>NUCLEOTIDE SEQUENCE [LARGE SCALE GENOMIC DNA]</scope>
    <source>
        <strain evidence="7">05x7-T-G4-1.051#20</strain>
    </source>
</reference>
<dbReference type="InterPro" id="IPR011701">
    <property type="entry name" value="MFS"/>
</dbReference>
<dbReference type="SUPFAM" id="SSF103473">
    <property type="entry name" value="MFS general substrate transporter"/>
    <property type="match status" value="1"/>
</dbReference>
<evidence type="ECO:0000256" key="6">
    <source>
        <dbReference type="SAM" id="Phobius"/>
    </source>
</evidence>
<dbReference type="Gene3D" id="1.20.1250.20">
    <property type="entry name" value="MFS general substrate transporter like domains"/>
    <property type="match status" value="2"/>
</dbReference>
<dbReference type="PANTHER" id="PTHR11360:SF306">
    <property type="entry name" value="RE01051P"/>
    <property type="match status" value="1"/>
</dbReference>
<feature type="transmembrane region" description="Helical" evidence="6">
    <location>
        <begin position="427"/>
        <end position="445"/>
    </location>
</feature>
<feature type="region of interest" description="Disordered" evidence="5">
    <location>
        <begin position="1"/>
        <end position="24"/>
    </location>
</feature>
<proteinExistence type="predicted"/>
<dbReference type="GO" id="GO:0016020">
    <property type="term" value="C:membrane"/>
    <property type="evidence" value="ECO:0007669"/>
    <property type="project" value="UniProtKB-SubCell"/>
</dbReference>
<name>K1S074_MAGGI</name>
<gene>
    <name evidence="7" type="ORF">CGI_10014094</name>
</gene>
<feature type="transmembrane region" description="Helical" evidence="6">
    <location>
        <begin position="38"/>
        <end position="65"/>
    </location>
</feature>
<keyword evidence="3 6" id="KW-1133">Transmembrane helix</keyword>
<dbReference type="PROSITE" id="PS00216">
    <property type="entry name" value="SUGAR_TRANSPORT_1"/>
    <property type="match status" value="1"/>
</dbReference>
<feature type="transmembrane region" description="Helical" evidence="6">
    <location>
        <begin position="451"/>
        <end position="474"/>
    </location>
</feature>
<dbReference type="AlphaFoldDB" id="K1S074"/>
<dbReference type="PANTHER" id="PTHR11360">
    <property type="entry name" value="MONOCARBOXYLATE TRANSPORTER"/>
    <property type="match status" value="1"/>
</dbReference>
<feature type="transmembrane region" description="Helical" evidence="6">
    <location>
        <begin position="163"/>
        <end position="183"/>
    </location>
</feature>
<evidence type="ECO:0000256" key="3">
    <source>
        <dbReference type="ARBA" id="ARBA00022989"/>
    </source>
</evidence>
<dbReference type="InterPro" id="IPR005829">
    <property type="entry name" value="Sugar_transporter_CS"/>
</dbReference>
<feature type="transmembrane region" description="Helical" evidence="6">
    <location>
        <begin position="396"/>
        <end position="415"/>
    </location>
</feature>
<dbReference type="GO" id="GO:0008028">
    <property type="term" value="F:monocarboxylic acid transmembrane transporter activity"/>
    <property type="evidence" value="ECO:0007669"/>
    <property type="project" value="TreeGrafter"/>
</dbReference>
<evidence type="ECO:0000313" key="7">
    <source>
        <dbReference type="EMBL" id="EKC40671.1"/>
    </source>
</evidence>
<dbReference type="EMBL" id="JH816523">
    <property type="protein sequence ID" value="EKC40671.1"/>
    <property type="molecule type" value="Genomic_DNA"/>
</dbReference>